<dbReference type="PANTHER" id="PTHR43428">
    <property type="entry name" value="ARSENATE REDUCTASE"/>
    <property type="match status" value="1"/>
</dbReference>
<dbReference type="AlphaFoldDB" id="A0A1I2HX17"/>
<organism evidence="1 2">
    <name type="scientific">Thermoflexibacter ruber</name>
    <dbReference type="NCBI Taxonomy" id="1003"/>
    <lineage>
        <taxon>Bacteria</taxon>
        <taxon>Pseudomonadati</taxon>
        <taxon>Bacteroidota</taxon>
        <taxon>Cytophagia</taxon>
        <taxon>Cytophagales</taxon>
        <taxon>Thermoflexibacteraceae</taxon>
        <taxon>Thermoflexibacter</taxon>
    </lineage>
</organism>
<sequence length="235" mass="26727">MKTLFITLILIAYTMNTETKLFPELEAYCKTLEGEFSRISEERKENLKKIAGFIGEKYKKGETVNLTFICTHNSRRSQFGQVWAKIAAGYYGFDLSRIQTYSGGTEATACNPRTVAALRRAGVKIEEVHQLSAPVTVANNPRYEVRFAEKISPFFLFSKKYDDEQNPQKNYGAILVCSQADEACPIVFGAEIRIYNGYEDPKRSDGTAEEGKVYDETCRLIARELFYVFYLCKAT</sequence>
<dbReference type="Gene3D" id="3.40.50.2300">
    <property type="match status" value="1"/>
</dbReference>
<accession>A0A1I2HX17</accession>
<dbReference type="EMBL" id="FONY01000027">
    <property type="protein sequence ID" value="SFF34382.1"/>
    <property type="molecule type" value="Genomic_DNA"/>
</dbReference>
<gene>
    <name evidence="1" type="ORF">SAMN04488541_102725</name>
</gene>
<dbReference type="SUPFAM" id="SSF52788">
    <property type="entry name" value="Phosphotyrosine protein phosphatases I"/>
    <property type="match status" value="1"/>
</dbReference>
<evidence type="ECO:0000313" key="2">
    <source>
        <dbReference type="Proteomes" id="UP000199513"/>
    </source>
</evidence>
<dbReference type="STRING" id="1003.SAMN04488541_102725"/>
<protein>
    <submittedName>
        <fullName evidence="1">Arsenate reductase</fullName>
    </submittedName>
</protein>
<dbReference type="InterPro" id="IPR036196">
    <property type="entry name" value="Ptyr_pPase_sf"/>
</dbReference>
<evidence type="ECO:0000313" key="1">
    <source>
        <dbReference type="EMBL" id="SFF34382.1"/>
    </source>
</evidence>
<name>A0A1I2HX17_9BACT</name>
<reference evidence="1 2" key="1">
    <citation type="submission" date="2016-10" db="EMBL/GenBank/DDBJ databases">
        <authorList>
            <person name="de Groot N.N."/>
        </authorList>
    </citation>
    <scope>NUCLEOTIDE SEQUENCE [LARGE SCALE GENOMIC DNA]</scope>
    <source>
        <strain>GEY</strain>
        <strain evidence="2">DSM 9560</strain>
    </source>
</reference>
<dbReference type="Proteomes" id="UP000199513">
    <property type="component" value="Unassembled WGS sequence"/>
</dbReference>
<keyword evidence="2" id="KW-1185">Reference proteome</keyword>
<dbReference type="RefSeq" id="WP_245764069.1">
    <property type="nucleotide sequence ID" value="NZ_FONY01000027.1"/>
</dbReference>
<proteinExistence type="predicted"/>
<dbReference type="PANTHER" id="PTHR43428:SF1">
    <property type="entry name" value="ARSENATE REDUCTASE"/>
    <property type="match status" value="1"/>
</dbReference>